<reference evidence="3" key="1">
    <citation type="submission" date="2022-11" db="UniProtKB">
        <authorList>
            <consortium name="WormBaseParasite"/>
        </authorList>
    </citation>
    <scope>IDENTIFICATION</scope>
</reference>
<evidence type="ECO:0000256" key="1">
    <source>
        <dbReference type="SAM" id="Phobius"/>
    </source>
</evidence>
<keyword evidence="1" id="KW-0812">Transmembrane</keyword>
<sequence length="71" mass="8345">MVRYSVCTADCRLPLTLWITFVLLNAFKKFLMKVLCVICSGQTLMIVVVGDLSSRRWIYFRTRYFGDLQPF</sequence>
<keyword evidence="1" id="KW-1133">Transmembrane helix</keyword>
<dbReference type="Proteomes" id="UP000887574">
    <property type="component" value="Unplaced"/>
</dbReference>
<evidence type="ECO:0000313" key="2">
    <source>
        <dbReference type="Proteomes" id="UP000887574"/>
    </source>
</evidence>
<evidence type="ECO:0000313" key="3">
    <source>
        <dbReference type="WBParaSite" id="jg18179"/>
    </source>
</evidence>
<dbReference type="WBParaSite" id="jg18179">
    <property type="protein sequence ID" value="jg18179"/>
    <property type="gene ID" value="jg18179"/>
</dbReference>
<proteinExistence type="predicted"/>
<accession>A0A915DBN9</accession>
<protein>
    <submittedName>
        <fullName evidence="3">Uncharacterized protein</fullName>
    </submittedName>
</protein>
<organism evidence="2 3">
    <name type="scientific">Ditylenchus dipsaci</name>
    <dbReference type="NCBI Taxonomy" id="166011"/>
    <lineage>
        <taxon>Eukaryota</taxon>
        <taxon>Metazoa</taxon>
        <taxon>Ecdysozoa</taxon>
        <taxon>Nematoda</taxon>
        <taxon>Chromadorea</taxon>
        <taxon>Rhabditida</taxon>
        <taxon>Tylenchina</taxon>
        <taxon>Tylenchomorpha</taxon>
        <taxon>Sphaerularioidea</taxon>
        <taxon>Anguinidae</taxon>
        <taxon>Anguininae</taxon>
        <taxon>Ditylenchus</taxon>
    </lineage>
</organism>
<keyword evidence="1" id="KW-0472">Membrane</keyword>
<name>A0A915DBN9_9BILA</name>
<feature type="transmembrane region" description="Helical" evidence="1">
    <location>
        <begin position="30"/>
        <end position="53"/>
    </location>
</feature>
<keyword evidence="2" id="KW-1185">Reference proteome</keyword>
<dbReference type="AlphaFoldDB" id="A0A915DBN9"/>